<protein>
    <submittedName>
        <fullName evidence="3">Uncharacterized protein</fullName>
    </submittedName>
</protein>
<dbReference type="InterPro" id="IPR020472">
    <property type="entry name" value="WD40_PAC1"/>
</dbReference>
<keyword evidence="2" id="KW-0677">Repeat</keyword>
<sequence>YSITYSPDGNRIATASADGTAKVWDARSGRVIRTVSSYPDKLRSVAFSPDGNRIATASKDKIAKVWDIDSGQVVLTLSGHTNSINTIIFSPSGEYIATASEDKTVRLHPILNIGDLKNIAQMRVARSLTTVEQRQYLLD</sequence>
<dbReference type="Pfam" id="PF00400">
    <property type="entry name" value="WD40"/>
    <property type="match status" value="3"/>
</dbReference>
<dbReference type="GO" id="GO:0097361">
    <property type="term" value="C:cytosolic [4Fe-4S] assembly targeting complex"/>
    <property type="evidence" value="ECO:0007669"/>
    <property type="project" value="TreeGrafter"/>
</dbReference>
<dbReference type="PROSITE" id="PS00678">
    <property type="entry name" value="WD_REPEATS_1"/>
    <property type="match status" value="2"/>
</dbReference>
<dbReference type="InterPro" id="IPR015943">
    <property type="entry name" value="WD40/YVTN_repeat-like_dom_sf"/>
</dbReference>
<evidence type="ECO:0000256" key="2">
    <source>
        <dbReference type="ARBA" id="ARBA00022737"/>
    </source>
</evidence>
<dbReference type="InterPro" id="IPR001680">
    <property type="entry name" value="WD40_rpt"/>
</dbReference>
<evidence type="ECO:0000256" key="1">
    <source>
        <dbReference type="ARBA" id="ARBA00022574"/>
    </source>
</evidence>
<dbReference type="PROSITE" id="PS50082">
    <property type="entry name" value="WD_REPEATS_2"/>
    <property type="match status" value="3"/>
</dbReference>
<dbReference type="InterPro" id="IPR019775">
    <property type="entry name" value="WD40_repeat_CS"/>
</dbReference>
<organism evidence="3">
    <name type="scientific">marine metagenome</name>
    <dbReference type="NCBI Taxonomy" id="408172"/>
    <lineage>
        <taxon>unclassified sequences</taxon>
        <taxon>metagenomes</taxon>
        <taxon>ecological metagenomes</taxon>
    </lineage>
</organism>
<feature type="non-terminal residue" evidence="3">
    <location>
        <position position="1"/>
    </location>
</feature>
<dbReference type="PANTHER" id="PTHR19920:SF0">
    <property type="entry name" value="CYTOSOLIC IRON-SULFUR PROTEIN ASSEMBLY PROTEIN CIAO1-RELATED"/>
    <property type="match status" value="1"/>
</dbReference>
<keyword evidence="1" id="KW-0853">WD repeat</keyword>
<proteinExistence type="predicted"/>
<name>A0A382PSD3_9ZZZZ</name>
<dbReference type="SUPFAM" id="SSF50978">
    <property type="entry name" value="WD40 repeat-like"/>
    <property type="match status" value="1"/>
</dbReference>
<dbReference type="SMART" id="SM00320">
    <property type="entry name" value="WD40"/>
    <property type="match status" value="3"/>
</dbReference>
<dbReference type="EMBL" id="UINC01109426">
    <property type="protein sequence ID" value="SVC76244.1"/>
    <property type="molecule type" value="Genomic_DNA"/>
</dbReference>
<reference evidence="3" key="1">
    <citation type="submission" date="2018-05" db="EMBL/GenBank/DDBJ databases">
        <authorList>
            <person name="Lanie J.A."/>
            <person name="Ng W.-L."/>
            <person name="Kazmierczak K.M."/>
            <person name="Andrzejewski T.M."/>
            <person name="Davidsen T.M."/>
            <person name="Wayne K.J."/>
            <person name="Tettelin H."/>
            <person name="Glass J.I."/>
            <person name="Rusch D."/>
            <person name="Podicherti R."/>
            <person name="Tsui H.-C.T."/>
            <person name="Winkler M.E."/>
        </authorList>
    </citation>
    <scope>NUCLEOTIDE SEQUENCE</scope>
</reference>
<dbReference type="AlphaFoldDB" id="A0A382PSD3"/>
<dbReference type="InterPro" id="IPR036322">
    <property type="entry name" value="WD40_repeat_dom_sf"/>
</dbReference>
<gene>
    <name evidence="3" type="ORF">METZ01_LOCUS329098</name>
</gene>
<dbReference type="GO" id="GO:0016226">
    <property type="term" value="P:iron-sulfur cluster assembly"/>
    <property type="evidence" value="ECO:0007669"/>
    <property type="project" value="TreeGrafter"/>
</dbReference>
<dbReference type="Gene3D" id="2.130.10.10">
    <property type="entry name" value="YVTN repeat-like/Quinoprotein amine dehydrogenase"/>
    <property type="match status" value="1"/>
</dbReference>
<accession>A0A382PSD3</accession>
<dbReference type="PROSITE" id="PS50294">
    <property type="entry name" value="WD_REPEATS_REGION"/>
    <property type="match status" value="3"/>
</dbReference>
<dbReference type="PRINTS" id="PR00320">
    <property type="entry name" value="GPROTEINBRPT"/>
</dbReference>
<dbReference type="PANTHER" id="PTHR19920">
    <property type="entry name" value="WD40 PROTEIN CIAO1"/>
    <property type="match status" value="1"/>
</dbReference>
<evidence type="ECO:0000313" key="3">
    <source>
        <dbReference type="EMBL" id="SVC76244.1"/>
    </source>
</evidence>